<keyword evidence="2" id="KW-1185">Reference proteome</keyword>
<dbReference type="Proteomes" id="UP000198878">
    <property type="component" value="Unassembled WGS sequence"/>
</dbReference>
<evidence type="ECO:0000313" key="2">
    <source>
        <dbReference type="Proteomes" id="UP000198878"/>
    </source>
</evidence>
<organism evidence="1 2">
    <name type="scientific">Amycolatopsis pretoriensis</name>
    <dbReference type="NCBI Taxonomy" id="218821"/>
    <lineage>
        <taxon>Bacteria</taxon>
        <taxon>Bacillati</taxon>
        <taxon>Actinomycetota</taxon>
        <taxon>Actinomycetes</taxon>
        <taxon>Pseudonocardiales</taxon>
        <taxon>Pseudonocardiaceae</taxon>
        <taxon>Amycolatopsis</taxon>
    </lineage>
</organism>
<accession>A0A1H5QFG3</accession>
<reference evidence="2" key="1">
    <citation type="submission" date="2016-10" db="EMBL/GenBank/DDBJ databases">
        <authorList>
            <person name="Varghese N."/>
            <person name="Submissions S."/>
        </authorList>
    </citation>
    <scope>NUCLEOTIDE SEQUENCE [LARGE SCALE GENOMIC DNA]</scope>
    <source>
        <strain evidence="2">DSM 44654</strain>
    </source>
</reference>
<dbReference type="AlphaFoldDB" id="A0A1H5QFG3"/>
<dbReference type="EMBL" id="FNUJ01000002">
    <property type="protein sequence ID" value="SEF24759.1"/>
    <property type="molecule type" value="Genomic_DNA"/>
</dbReference>
<evidence type="ECO:0000313" key="1">
    <source>
        <dbReference type="EMBL" id="SEF24759.1"/>
    </source>
</evidence>
<sequence length="84" mass="9448">MPGTNCKTPHSALYISWYRCVRDGLAHAVTDEEFLRGIRLRQGRYRALCGHEVLIHSCLVPAGRSCPRCRGLVIVCTRVAARRP</sequence>
<gene>
    <name evidence="1" type="ORF">SAMN05421837_102852</name>
</gene>
<dbReference type="STRING" id="218821.SAMN05421837_102852"/>
<proteinExistence type="predicted"/>
<name>A0A1H5QFG3_9PSEU</name>
<evidence type="ECO:0008006" key="3">
    <source>
        <dbReference type="Google" id="ProtNLM"/>
    </source>
</evidence>
<protein>
    <recommendedName>
        <fullName evidence="3">Transposase zinc-binding domain-containing protein</fullName>
    </recommendedName>
</protein>